<reference evidence="1 2" key="1">
    <citation type="submission" date="2016-01" db="EMBL/GenBank/DDBJ databases">
        <authorList>
            <person name="Oliw E.H."/>
        </authorList>
    </citation>
    <scope>NUCLEOTIDE SEQUENCE [LARGE SCALE GENOMIC DNA]</scope>
    <source>
        <strain evidence="1">LMG 22029</strain>
    </source>
</reference>
<proteinExistence type="predicted"/>
<organism evidence="1 2">
    <name type="scientific">Caballeronia sordidicola</name>
    <name type="common">Burkholderia sordidicola</name>
    <dbReference type="NCBI Taxonomy" id="196367"/>
    <lineage>
        <taxon>Bacteria</taxon>
        <taxon>Pseudomonadati</taxon>
        <taxon>Pseudomonadota</taxon>
        <taxon>Betaproteobacteria</taxon>
        <taxon>Burkholderiales</taxon>
        <taxon>Burkholderiaceae</taxon>
        <taxon>Caballeronia</taxon>
    </lineage>
</organism>
<gene>
    <name evidence="1" type="ORF">AWB64_05032</name>
</gene>
<protein>
    <submittedName>
        <fullName evidence="1">Uncharacterized protein</fullName>
    </submittedName>
</protein>
<name>A0A158HUX8_CABSO</name>
<dbReference type="AlphaFoldDB" id="A0A158HUX8"/>
<evidence type="ECO:0000313" key="2">
    <source>
        <dbReference type="Proteomes" id="UP000054893"/>
    </source>
</evidence>
<dbReference type="Proteomes" id="UP000054893">
    <property type="component" value="Unassembled WGS sequence"/>
</dbReference>
<accession>A0A158HUX8</accession>
<evidence type="ECO:0000313" key="1">
    <source>
        <dbReference type="EMBL" id="SAL47711.1"/>
    </source>
</evidence>
<dbReference type="EMBL" id="FCOC02000020">
    <property type="protein sequence ID" value="SAL47711.1"/>
    <property type="molecule type" value="Genomic_DNA"/>
</dbReference>
<sequence>MLSTISMLADGFPTNTVSGKAVIGTSPACQETRTIVCLMQGLCHVLGSDRFCMWFSLPDGVSSCPAHKQ</sequence>